<dbReference type="OrthoDB" id="1424215at2"/>
<evidence type="ECO:0008006" key="5">
    <source>
        <dbReference type="Google" id="ProtNLM"/>
    </source>
</evidence>
<dbReference type="PROSITE" id="PS51257">
    <property type="entry name" value="PROKAR_LIPOPROTEIN"/>
    <property type="match status" value="1"/>
</dbReference>
<feature type="chain" id="PRO_5007885873" description="Peptidylprolyl isomerase" evidence="2">
    <location>
        <begin position="20"/>
        <end position="300"/>
    </location>
</feature>
<keyword evidence="4" id="KW-1185">Reference proteome</keyword>
<dbReference type="AlphaFoldDB" id="A0A167ELX0"/>
<evidence type="ECO:0000313" key="3">
    <source>
        <dbReference type="EMBL" id="OAB75667.1"/>
    </source>
</evidence>
<sequence length="300" mass="32992">MKKLLFLFSILTCIQVAVTSCNNDDDAPTITPSRDRGEEALAAEAEIVTYLETHFYNYEEFETPSADFDFRIRIDTLAGDNAGKIPLIEQVSSKMVQDRIDEDVMYKLYFLRVLQGEGDQPKFPDIVTLSYEGRLLENNFLFDASNVPTQFDLTGTINGFQDAIIEFNGAGDIGSNPDGSASFENFGVGAVFLPSGLGYFAAGTAEIGSYEQLIFLFQIYAAETGDQDLDGVPSFMEDLNGNGLEEDDDTDGDRLPNILDNDDDGDGRPTRDEIEIDDDGNITFPDVDGDGIVDYLDSDS</sequence>
<evidence type="ECO:0000256" key="1">
    <source>
        <dbReference type="SAM" id="MobiDB-lite"/>
    </source>
</evidence>
<dbReference type="EMBL" id="LRXL01000053">
    <property type="protein sequence ID" value="OAB75667.1"/>
    <property type="molecule type" value="Genomic_DNA"/>
</dbReference>
<dbReference type="GO" id="GO:0003755">
    <property type="term" value="F:peptidyl-prolyl cis-trans isomerase activity"/>
    <property type="evidence" value="ECO:0007669"/>
    <property type="project" value="InterPro"/>
</dbReference>
<keyword evidence="2" id="KW-0732">Signal</keyword>
<dbReference type="Proteomes" id="UP000077013">
    <property type="component" value="Unassembled WGS sequence"/>
</dbReference>
<comment type="caution">
    <text evidence="3">The sequence shown here is derived from an EMBL/GenBank/DDBJ whole genome shotgun (WGS) entry which is preliminary data.</text>
</comment>
<dbReference type="SUPFAM" id="SSF54534">
    <property type="entry name" value="FKBP-like"/>
    <property type="match status" value="1"/>
</dbReference>
<accession>A0A167ELX0</accession>
<evidence type="ECO:0000313" key="4">
    <source>
        <dbReference type="Proteomes" id="UP000077013"/>
    </source>
</evidence>
<dbReference type="RefSeq" id="WP_068593509.1">
    <property type="nucleotide sequence ID" value="NZ_LRXL01000053.1"/>
</dbReference>
<feature type="compositionally biased region" description="Acidic residues" evidence="1">
    <location>
        <begin position="287"/>
        <end position="300"/>
    </location>
</feature>
<dbReference type="Gene3D" id="3.10.50.40">
    <property type="match status" value="1"/>
</dbReference>
<organism evidence="3 4">
    <name type="scientific">Cochleicola gelatinilyticus</name>
    <dbReference type="NCBI Taxonomy" id="1763537"/>
    <lineage>
        <taxon>Bacteria</taxon>
        <taxon>Pseudomonadati</taxon>
        <taxon>Bacteroidota</taxon>
        <taxon>Flavobacteriia</taxon>
        <taxon>Flavobacteriales</taxon>
        <taxon>Flavobacteriaceae</taxon>
        <taxon>Cochleicola</taxon>
    </lineage>
</organism>
<dbReference type="STRING" id="1763537.ULVI_14385"/>
<protein>
    <recommendedName>
        <fullName evidence="5">Peptidylprolyl isomerase</fullName>
    </recommendedName>
</protein>
<name>A0A167ELX0_9FLAO</name>
<feature type="signal peptide" evidence="2">
    <location>
        <begin position="1"/>
        <end position="19"/>
    </location>
</feature>
<reference evidence="3 4" key="1">
    <citation type="submission" date="2016-02" db="EMBL/GenBank/DDBJ databases">
        <title>Ulvibacter sp. LPB0005, isolated from Thais luteostoma.</title>
        <authorList>
            <person name="Shin S.-K."/>
            <person name="Yi H."/>
        </authorList>
    </citation>
    <scope>NUCLEOTIDE SEQUENCE [LARGE SCALE GENOMIC DNA]</scope>
    <source>
        <strain evidence="3 4">LPB0005</strain>
    </source>
</reference>
<proteinExistence type="predicted"/>
<gene>
    <name evidence="3" type="ORF">ULVI_14385</name>
</gene>
<feature type="region of interest" description="Disordered" evidence="1">
    <location>
        <begin position="231"/>
        <end position="300"/>
    </location>
</feature>
<dbReference type="InterPro" id="IPR046357">
    <property type="entry name" value="PPIase_dom_sf"/>
</dbReference>
<evidence type="ECO:0000256" key="2">
    <source>
        <dbReference type="SAM" id="SignalP"/>
    </source>
</evidence>